<proteinExistence type="predicted"/>
<evidence type="ECO:0000313" key="1">
    <source>
        <dbReference type="EMBL" id="KAK3709395.1"/>
    </source>
</evidence>
<accession>A0ACC3N467</accession>
<reference evidence="1" key="1">
    <citation type="submission" date="2023-07" db="EMBL/GenBank/DDBJ databases">
        <title>Black Yeasts Isolated from many extreme environments.</title>
        <authorList>
            <person name="Coleine C."/>
            <person name="Stajich J.E."/>
            <person name="Selbmann L."/>
        </authorList>
    </citation>
    <scope>NUCLEOTIDE SEQUENCE</scope>
    <source>
        <strain evidence="1">CCFEE 5714</strain>
    </source>
</reference>
<gene>
    <name evidence="1" type="ORF">LTR37_010956</name>
</gene>
<protein>
    <submittedName>
        <fullName evidence="1">Uncharacterized protein</fullName>
    </submittedName>
</protein>
<sequence length="183" mass="20292">MSSYVLYLAKFRFASSQRAHFAVFIPNHGDGDEDSNDVSVRPVGTLINVVGTAMTGYVLETKRNHDCRASADFETCVRLGTVQSKPTNARPKGTASHEGELLERLEEVAGRLPPPRKSENFLAPVNDLRQITNRRCQEWTIDYLRELARLGYIDRNAVQLAQAERDAPAHGIGLRPTATGRGD</sequence>
<comment type="caution">
    <text evidence="1">The sequence shown here is derived from an EMBL/GenBank/DDBJ whole genome shotgun (WGS) entry which is preliminary data.</text>
</comment>
<name>A0ACC3N467_9PEZI</name>
<dbReference type="EMBL" id="JAUTXU010000093">
    <property type="protein sequence ID" value="KAK3709395.1"/>
    <property type="molecule type" value="Genomic_DNA"/>
</dbReference>
<evidence type="ECO:0000313" key="2">
    <source>
        <dbReference type="Proteomes" id="UP001281147"/>
    </source>
</evidence>
<dbReference type="Proteomes" id="UP001281147">
    <property type="component" value="Unassembled WGS sequence"/>
</dbReference>
<keyword evidence="2" id="KW-1185">Reference proteome</keyword>
<organism evidence="1 2">
    <name type="scientific">Vermiconidia calcicola</name>
    <dbReference type="NCBI Taxonomy" id="1690605"/>
    <lineage>
        <taxon>Eukaryota</taxon>
        <taxon>Fungi</taxon>
        <taxon>Dikarya</taxon>
        <taxon>Ascomycota</taxon>
        <taxon>Pezizomycotina</taxon>
        <taxon>Dothideomycetes</taxon>
        <taxon>Dothideomycetidae</taxon>
        <taxon>Mycosphaerellales</taxon>
        <taxon>Extremaceae</taxon>
        <taxon>Vermiconidia</taxon>
    </lineage>
</organism>